<dbReference type="InterPro" id="IPR004951">
    <property type="entry name" value="DUF268_CAE_spp"/>
</dbReference>
<evidence type="ECO:0000313" key="2">
    <source>
        <dbReference type="EMBL" id="CAF4072710.1"/>
    </source>
</evidence>
<feature type="non-terminal residue" evidence="2">
    <location>
        <position position="1"/>
    </location>
</feature>
<dbReference type="EMBL" id="CAJOAY010004510">
    <property type="protein sequence ID" value="CAF4072710.1"/>
    <property type="molecule type" value="Genomic_DNA"/>
</dbReference>
<gene>
    <name evidence="2" type="ORF">OKA104_LOCUS34075</name>
</gene>
<proteinExistence type="predicted"/>
<feature type="domain" description="Glycosyltransferase 61 catalytic" evidence="1">
    <location>
        <begin position="319"/>
        <end position="409"/>
    </location>
</feature>
<dbReference type="Pfam" id="PF04577">
    <property type="entry name" value="Glyco_transf_61"/>
    <property type="match status" value="1"/>
</dbReference>
<name>A0A819SYS4_9BILA</name>
<protein>
    <recommendedName>
        <fullName evidence="1">Glycosyltransferase 61 catalytic domain-containing protein</fullName>
    </recommendedName>
</protein>
<comment type="caution">
    <text evidence="2">The sequence shown here is derived from an EMBL/GenBank/DDBJ whole genome shotgun (WGS) entry which is preliminary data.</text>
</comment>
<dbReference type="Pfam" id="PF03269">
    <property type="entry name" value="DUF268"/>
    <property type="match status" value="1"/>
</dbReference>
<evidence type="ECO:0000259" key="1">
    <source>
        <dbReference type="Pfam" id="PF04577"/>
    </source>
</evidence>
<reference evidence="2" key="1">
    <citation type="submission" date="2021-02" db="EMBL/GenBank/DDBJ databases">
        <authorList>
            <person name="Nowell W R."/>
        </authorList>
    </citation>
    <scope>NUCLEOTIDE SEQUENCE</scope>
</reference>
<organism evidence="2 3">
    <name type="scientific">Adineta steineri</name>
    <dbReference type="NCBI Taxonomy" id="433720"/>
    <lineage>
        <taxon>Eukaryota</taxon>
        <taxon>Metazoa</taxon>
        <taxon>Spiralia</taxon>
        <taxon>Gnathifera</taxon>
        <taxon>Rotifera</taxon>
        <taxon>Eurotatoria</taxon>
        <taxon>Bdelloidea</taxon>
        <taxon>Adinetida</taxon>
        <taxon>Adinetidae</taxon>
        <taxon>Adineta</taxon>
    </lineage>
</organism>
<dbReference type="InterPro" id="IPR049625">
    <property type="entry name" value="Glyco_transf_61_cat"/>
</dbReference>
<dbReference type="GO" id="GO:0016757">
    <property type="term" value="F:glycosyltransferase activity"/>
    <property type="evidence" value="ECO:0007669"/>
    <property type="project" value="InterPro"/>
</dbReference>
<dbReference type="AlphaFoldDB" id="A0A819SYS4"/>
<accession>A0A819SYS4</accession>
<evidence type="ECO:0000313" key="3">
    <source>
        <dbReference type="Proteomes" id="UP000663881"/>
    </source>
</evidence>
<dbReference type="Proteomes" id="UP000663881">
    <property type="component" value="Unassembled WGS sequence"/>
</dbReference>
<sequence>LEHDGLGRYRDPLNAYGDLQTMTKITCILKPGGFFFLGLPINVEDSIAFNLHRVYGPIRLPLIYRYYHVVELLGVGMAKKPAIPYFSQDVGQYLSKFQCTGSENDIGAWQGRLCIFYNTCYNVDTGRFHYFQSTQRREKPIFYDSKKGMMYGFGNNKDGIKNFVSLASRGEAPWSLIDEQYPLENFTKLHHLHNLMQNTFGSANIGHGLWEDLGSISYSMERMSITDQNLVIMDSTKIPNTPIFKAYQQYVIPALTKNPMVEFETYVKSFHTKHVCFDRLLVGGQLAVFPKPTIKENHGREALYYNWRSKIIKYNGFDPNFVPQKHHIIVTNKSFSMWAHPGAKRHRAIVNLEEVEKFIKLTYPTISVEVIEWQTIPFNKQIEKLLNTTILITPCGGVSMIIPLLPNGAHAIVMDYYVNVAIHGFSIGESASMEGAFLNHVAHVRKQYYQIYGKQDYEFDYPGATNAREDASIIVNTTRLQLLIDKALEEMEP</sequence>